<dbReference type="AlphaFoldDB" id="A0A8T3D119"/>
<dbReference type="InterPro" id="IPR001073">
    <property type="entry name" value="C1q_dom"/>
</dbReference>
<evidence type="ECO:0000259" key="6">
    <source>
        <dbReference type="PROSITE" id="PS50871"/>
    </source>
</evidence>
<comment type="subcellular location">
    <subcellularLocation>
        <location evidence="1">Secreted</location>
    </subcellularLocation>
</comment>
<sequence>MNQCKMDTNDKFPSDRGYENVQTTSETENVYARLYMNSNMHGPVQRNNSGQSSAGKDFWHKKTVLLCTGVWIFTMATLITGLVLYYEHRLHQIAGGTYKVSFTASLGKNEENFSVGPYSDSRTLVYKNVVTNFGDAYRSNTGIFTAPLRGVYFFSFTAFGWDDSYSAGVILYRNHEIMISAYEGTPTFGGGGANMITLQLDEGDIVYIKLRQNMKVHENGNLYNSFSGYLLFAI</sequence>
<evidence type="ECO:0000256" key="3">
    <source>
        <dbReference type="ARBA" id="ARBA00022729"/>
    </source>
</evidence>
<keyword evidence="3" id="KW-0732">Signal</keyword>
<evidence type="ECO:0000256" key="1">
    <source>
        <dbReference type="ARBA" id="ARBA00004613"/>
    </source>
</evidence>
<dbReference type="EMBL" id="JAERUA010000017">
    <property type="protein sequence ID" value="KAI1888515.1"/>
    <property type="molecule type" value="Genomic_DNA"/>
</dbReference>
<dbReference type="GO" id="GO:0005576">
    <property type="term" value="C:extracellular region"/>
    <property type="evidence" value="ECO:0007669"/>
    <property type="project" value="UniProtKB-SubCell"/>
</dbReference>
<name>A0A8T3D119_9TELE</name>
<feature type="domain" description="C1q" evidence="6">
    <location>
        <begin position="95"/>
        <end position="234"/>
    </location>
</feature>
<evidence type="ECO:0000313" key="7">
    <source>
        <dbReference type="EMBL" id="KAI1888515.1"/>
    </source>
</evidence>
<keyword evidence="5" id="KW-1133">Transmembrane helix</keyword>
<protein>
    <recommendedName>
        <fullName evidence="6">C1q domain-containing protein</fullName>
    </recommendedName>
</protein>
<evidence type="ECO:0000256" key="2">
    <source>
        <dbReference type="ARBA" id="ARBA00022525"/>
    </source>
</evidence>
<evidence type="ECO:0000313" key="8">
    <source>
        <dbReference type="Proteomes" id="UP000829720"/>
    </source>
</evidence>
<evidence type="ECO:0000256" key="5">
    <source>
        <dbReference type="SAM" id="Phobius"/>
    </source>
</evidence>
<dbReference type="PROSITE" id="PS50871">
    <property type="entry name" value="C1Q"/>
    <property type="match status" value="1"/>
</dbReference>
<proteinExistence type="predicted"/>
<keyword evidence="2" id="KW-0964">Secreted</keyword>
<evidence type="ECO:0000256" key="4">
    <source>
        <dbReference type="SAM" id="MobiDB-lite"/>
    </source>
</evidence>
<dbReference type="PANTHER" id="PTHR22923">
    <property type="entry name" value="CEREBELLIN-RELATED"/>
    <property type="match status" value="1"/>
</dbReference>
<keyword evidence="5" id="KW-0812">Transmembrane</keyword>
<dbReference type="OrthoDB" id="6154955at2759"/>
<reference evidence="7" key="1">
    <citation type="submission" date="2021-01" db="EMBL/GenBank/DDBJ databases">
        <authorList>
            <person name="Zahm M."/>
            <person name="Roques C."/>
            <person name="Cabau C."/>
            <person name="Klopp C."/>
            <person name="Donnadieu C."/>
            <person name="Jouanno E."/>
            <person name="Lampietro C."/>
            <person name="Louis A."/>
            <person name="Herpin A."/>
            <person name="Echchiki A."/>
            <person name="Berthelot C."/>
            <person name="Parey E."/>
            <person name="Roest-Crollius H."/>
            <person name="Braasch I."/>
            <person name="Postlethwait J."/>
            <person name="Bobe J."/>
            <person name="Montfort J."/>
            <person name="Bouchez O."/>
            <person name="Begum T."/>
            <person name="Mejri S."/>
            <person name="Adams A."/>
            <person name="Chen W.-J."/>
            <person name="Guiguen Y."/>
        </authorList>
    </citation>
    <scope>NUCLEOTIDE SEQUENCE</scope>
    <source>
        <tissue evidence="7">Blood</tissue>
    </source>
</reference>
<dbReference type="InterPro" id="IPR050822">
    <property type="entry name" value="Cerebellin_Synaptic_Org"/>
</dbReference>
<accession>A0A8T3D119</accession>
<keyword evidence="8" id="KW-1185">Reference proteome</keyword>
<gene>
    <name evidence="7" type="ORF">AGOR_G00185960</name>
</gene>
<dbReference type="PANTHER" id="PTHR22923:SF102">
    <property type="entry name" value="CEREBELLIN 13-RELATED"/>
    <property type="match status" value="1"/>
</dbReference>
<dbReference type="Pfam" id="PF00386">
    <property type="entry name" value="C1q"/>
    <property type="match status" value="1"/>
</dbReference>
<organism evidence="7 8">
    <name type="scientific">Albula goreensis</name>
    <dbReference type="NCBI Taxonomy" id="1534307"/>
    <lineage>
        <taxon>Eukaryota</taxon>
        <taxon>Metazoa</taxon>
        <taxon>Chordata</taxon>
        <taxon>Craniata</taxon>
        <taxon>Vertebrata</taxon>
        <taxon>Euteleostomi</taxon>
        <taxon>Actinopterygii</taxon>
        <taxon>Neopterygii</taxon>
        <taxon>Teleostei</taxon>
        <taxon>Albuliformes</taxon>
        <taxon>Albulidae</taxon>
        <taxon>Albula</taxon>
    </lineage>
</organism>
<dbReference type="Proteomes" id="UP000829720">
    <property type="component" value="Unassembled WGS sequence"/>
</dbReference>
<dbReference type="Gene3D" id="2.60.120.40">
    <property type="match status" value="1"/>
</dbReference>
<dbReference type="SUPFAM" id="SSF49842">
    <property type="entry name" value="TNF-like"/>
    <property type="match status" value="1"/>
</dbReference>
<feature type="transmembrane region" description="Helical" evidence="5">
    <location>
        <begin position="64"/>
        <end position="86"/>
    </location>
</feature>
<dbReference type="InterPro" id="IPR008983">
    <property type="entry name" value="Tumour_necrosis_fac-like_dom"/>
</dbReference>
<feature type="region of interest" description="Disordered" evidence="4">
    <location>
        <begin position="1"/>
        <end position="20"/>
    </location>
</feature>
<dbReference type="SMART" id="SM00110">
    <property type="entry name" value="C1Q"/>
    <property type="match status" value="1"/>
</dbReference>
<keyword evidence="5" id="KW-0472">Membrane</keyword>
<dbReference type="PRINTS" id="PR00007">
    <property type="entry name" value="COMPLEMNTC1Q"/>
</dbReference>
<feature type="compositionally biased region" description="Basic and acidic residues" evidence="4">
    <location>
        <begin position="7"/>
        <end position="18"/>
    </location>
</feature>
<comment type="caution">
    <text evidence="7">The sequence shown here is derived from an EMBL/GenBank/DDBJ whole genome shotgun (WGS) entry which is preliminary data.</text>
</comment>